<name>A0A392RUQ6_9FABA</name>
<proteinExistence type="predicted"/>
<comment type="caution">
    <text evidence="1">The sequence shown here is derived from an EMBL/GenBank/DDBJ whole genome shotgun (WGS) entry which is preliminary data.</text>
</comment>
<sequence length="79" mass="8912">IVGSKRFFRRTNLITPGAEEGTVNLVGATKHPMIVGINIFMRAEGIPRDEGEVHLAGSKWRMVLRSRFKWDFDLAGDLE</sequence>
<organism evidence="1 2">
    <name type="scientific">Trifolium medium</name>
    <dbReference type="NCBI Taxonomy" id="97028"/>
    <lineage>
        <taxon>Eukaryota</taxon>
        <taxon>Viridiplantae</taxon>
        <taxon>Streptophyta</taxon>
        <taxon>Embryophyta</taxon>
        <taxon>Tracheophyta</taxon>
        <taxon>Spermatophyta</taxon>
        <taxon>Magnoliopsida</taxon>
        <taxon>eudicotyledons</taxon>
        <taxon>Gunneridae</taxon>
        <taxon>Pentapetalae</taxon>
        <taxon>rosids</taxon>
        <taxon>fabids</taxon>
        <taxon>Fabales</taxon>
        <taxon>Fabaceae</taxon>
        <taxon>Papilionoideae</taxon>
        <taxon>50 kb inversion clade</taxon>
        <taxon>NPAAA clade</taxon>
        <taxon>Hologalegina</taxon>
        <taxon>IRL clade</taxon>
        <taxon>Trifolieae</taxon>
        <taxon>Trifolium</taxon>
    </lineage>
</organism>
<keyword evidence="2" id="KW-1185">Reference proteome</keyword>
<accession>A0A392RUQ6</accession>
<dbReference type="Proteomes" id="UP000265520">
    <property type="component" value="Unassembled WGS sequence"/>
</dbReference>
<feature type="non-terminal residue" evidence="1">
    <location>
        <position position="1"/>
    </location>
</feature>
<evidence type="ECO:0000313" key="2">
    <source>
        <dbReference type="Proteomes" id="UP000265520"/>
    </source>
</evidence>
<dbReference type="AlphaFoldDB" id="A0A392RUQ6"/>
<protein>
    <submittedName>
        <fullName evidence="1">Uncharacterized protein</fullName>
    </submittedName>
</protein>
<reference evidence="1 2" key="1">
    <citation type="journal article" date="2018" name="Front. Plant Sci.">
        <title>Red Clover (Trifolium pratense) and Zigzag Clover (T. medium) - A Picture of Genomic Similarities and Differences.</title>
        <authorList>
            <person name="Dluhosova J."/>
            <person name="Istvanek J."/>
            <person name="Nedelnik J."/>
            <person name="Repkova J."/>
        </authorList>
    </citation>
    <scope>NUCLEOTIDE SEQUENCE [LARGE SCALE GENOMIC DNA]</scope>
    <source>
        <strain evidence="2">cv. 10/8</strain>
        <tissue evidence="1">Leaf</tissue>
    </source>
</reference>
<dbReference type="EMBL" id="LXQA010268349">
    <property type="protein sequence ID" value="MCI39520.1"/>
    <property type="molecule type" value="Genomic_DNA"/>
</dbReference>
<evidence type="ECO:0000313" key="1">
    <source>
        <dbReference type="EMBL" id="MCI39520.1"/>
    </source>
</evidence>